<evidence type="ECO:0008006" key="3">
    <source>
        <dbReference type="Google" id="ProtNLM"/>
    </source>
</evidence>
<sequence>MAALGVFSPDLCAEPRPTDPLAALVHACHLLREHRGDSHLAVCAVAGLDPVQMNVLTELYCGYPLGAYTATRGWPAERIAAGAADLREQGLLDGDLLSPAGLRLREELEARTDAMQRSVVEAVGPDLEPIMKQLDAWSDALVAAGAAPPDPAKRLAG</sequence>
<dbReference type="InterPro" id="IPR054058">
    <property type="entry name" value="HTH_67"/>
</dbReference>
<gene>
    <name evidence="1" type="ORF">GCM10023175_45140</name>
</gene>
<reference evidence="2" key="1">
    <citation type="journal article" date="2019" name="Int. J. Syst. Evol. Microbiol.">
        <title>The Global Catalogue of Microorganisms (GCM) 10K type strain sequencing project: providing services to taxonomists for standard genome sequencing and annotation.</title>
        <authorList>
            <consortium name="The Broad Institute Genomics Platform"/>
            <consortium name="The Broad Institute Genome Sequencing Center for Infectious Disease"/>
            <person name="Wu L."/>
            <person name="Ma J."/>
        </authorList>
    </citation>
    <scope>NUCLEOTIDE SEQUENCE [LARGE SCALE GENOMIC DNA]</scope>
    <source>
        <strain evidence="2">JCM 17906</strain>
    </source>
</reference>
<accession>A0ABP8RWZ7</accession>
<dbReference type="EMBL" id="BAABGT010000070">
    <property type="protein sequence ID" value="GAA4552078.1"/>
    <property type="molecule type" value="Genomic_DNA"/>
</dbReference>
<proteinExistence type="predicted"/>
<evidence type="ECO:0000313" key="1">
    <source>
        <dbReference type="EMBL" id="GAA4552078.1"/>
    </source>
</evidence>
<dbReference type="Pfam" id="PF21863">
    <property type="entry name" value="HTH_67"/>
    <property type="match status" value="1"/>
</dbReference>
<organism evidence="1 2">
    <name type="scientific">Pseudonocardia xishanensis</name>
    <dbReference type="NCBI Taxonomy" id="630995"/>
    <lineage>
        <taxon>Bacteria</taxon>
        <taxon>Bacillati</taxon>
        <taxon>Actinomycetota</taxon>
        <taxon>Actinomycetes</taxon>
        <taxon>Pseudonocardiales</taxon>
        <taxon>Pseudonocardiaceae</taxon>
        <taxon>Pseudonocardia</taxon>
    </lineage>
</organism>
<keyword evidence="2" id="KW-1185">Reference proteome</keyword>
<evidence type="ECO:0000313" key="2">
    <source>
        <dbReference type="Proteomes" id="UP001501598"/>
    </source>
</evidence>
<comment type="caution">
    <text evidence="1">The sequence shown here is derived from an EMBL/GenBank/DDBJ whole genome shotgun (WGS) entry which is preliminary data.</text>
</comment>
<protein>
    <recommendedName>
        <fullName evidence="3">DNA-binding MarR family transcriptional regulator</fullName>
    </recommendedName>
</protein>
<dbReference type="Proteomes" id="UP001501598">
    <property type="component" value="Unassembled WGS sequence"/>
</dbReference>
<name>A0ABP8RWZ7_9PSEU</name>